<evidence type="ECO:0000313" key="2">
    <source>
        <dbReference type="Proteomes" id="UP000248349"/>
    </source>
</evidence>
<gene>
    <name evidence="1" type="ORF">BP01DRAFT_242603</name>
</gene>
<dbReference type="EMBL" id="KZ821226">
    <property type="protein sequence ID" value="PYH47006.1"/>
    <property type="molecule type" value="Genomic_DNA"/>
</dbReference>
<accession>A0A318ZHF9</accession>
<evidence type="ECO:0000313" key="1">
    <source>
        <dbReference type="EMBL" id="PYH47006.1"/>
    </source>
</evidence>
<proteinExistence type="predicted"/>
<keyword evidence="2" id="KW-1185">Reference proteome</keyword>
<reference evidence="1 2" key="1">
    <citation type="submission" date="2016-12" db="EMBL/GenBank/DDBJ databases">
        <title>The genomes of Aspergillus section Nigri reveals drivers in fungal speciation.</title>
        <authorList>
            <consortium name="DOE Joint Genome Institute"/>
            <person name="Vesth T.C."/>
            <person name="Nybo J."/>
            <person name="Theobald S."/>
            <person name="Brandl J."/>
            <person name="Frisvad J.C."/>
            <person name="Nielsen K.F."/>
            <person name="Lyhne E.K."/>
            <person name="Kogle M.E."/>
            <person name="Kuo A."/>
            <person name="Riley R."/>
            <person name="Clum A."/>
            <person name="Nolan M."/>
            <person name="Lipzen A."/>
            <person name="Salamov A."/>
            <person name="Henrissat B."/>
            <person name="Wiebenga A."/>
            <person name="De Vries R.P."/>
            <person name="Grigoriev I.V."/>
            <person name="Mortensen U.H."/>
            <person name="Andersen M.R."/>
            <person name="Baker S.E."/>
        </authorList>
    </citation>
    <scope>NUCLEOTIDE SEQUENCE [LARGE SCALE GENOMIC DNA]</scope>
    <source>
        <strain evidence="1 2">JOP 1030-1</strain>
    </source>
</reference>
<dbReference type="GeneID" id="37072508"/>
<protein>
    <submittedName>
        <fullName evidence="1">Uncharacterized protein</fullName>
    </submittedName>
</protein>
<name>A0A318ZHF9_9EURO</name>
<sequence length="174" mass="19426">MARQSTLRPLADHPFTPVSLWCLKCLRTSVKNYDPSGGKNFAPGCVFDAASSVKCRQCAGRKSNCIPVCPSSQLYSQTKVQRLRIEYDDCFLVWLAYGLLLKGDLGITGKGLSWAFTDSTKPSLLRGPVGLAGGHEKEQKWKSKTLFWLKIHQVSGFRNHIDAVSLPYKVFVTW</sequence>
<dbReference type="Proteomes" id="UP000248349">
    <property type="component" value="Unassembled WGS sequence"/>
</dbReference>
<dbReference type="RefSeq" id="XP_025432988.1">
    <property type="nucleotide sequence ID" value="XM_025571280.1"/>
</dbReference>
<dbReference type="AlphaFoldDB" id="A0A318ZHF9"/>
<organism evidence="1 2">
    <name type="scientific">Aspergillus saccharolyticus JOP 1030-1</name>
    <dbReference type="NCBI Taxonomy" id="1450539"/>
    <lineage>
        <taxon>Eukaryota</taxon>
        <taxon>Fungi</taxon>
        <taxon>Dikarya</taxon>
        <taxon>Ascomycota</taxon>
        <taxon>Pezizomycotina</taxon>
        <taxon>Eurotiomycetes</taxon>
        <taxon>Eurotiomycetidae</taxon>
        <taxon>Eurotiales</taxon>
        <taxon>Aspergillaceae</taxon>
        <taxon>Aspergillus</taxon>
        <taxon>Aspergillus subgen. Circumdati</taxon>
    </lineage>
</organism>